<evidence type="ECO:0000313" key="1">
    <source>
        <dbReference type="EMBL" id="MBO8484123.1"/>
    </source>
</evidence>
<reference evidence="1" key="1">
    <citation type="submission" date="2020-10" db="EMBL/GenBank/DDBJ databases">
        <authorList>
            <person name="Gilroy R."/>
        </authorList>
    </citation>
    <scope>NUCLEOTIDE SEQUENCE</scope>
    <source>
        <strain evidence="1">G3-8215</strain>
    </source>
</reference>
<dbReference type="InterPro" id="IPR027840">
    <property type="entry name" value="DUF4493"/>
</dbReference>
<dbReference type="PROSITE" id="PS51257">
    <property type="entry name" value="PROKAR_LIPOPROTEIN"/>
    <property type="match status" value="1"/>
</dbReference>
<proteinExistence type="predicted"/>
<dbReference type="AlphaFoldDB" id="A0A940DSK8"/>
<sequence>MRRLRFLPIGLLVLLSCSKETVKEPENREMGEVCITLSSTGDGEDASPKTRSVEENVPDAGDFEVEIYNSQGIRIYRDNYANSAGKKIPLNSGEYRLLAQHGDSAGVGFGSEKAWFSADQIFTVRPQTSESVSAVARMNKVKVAVSLGPNLLASYSDLYTVVRNAGSSKELKFVKDETRAGYILPGVLEMEIYALVDGEWKYYPVDLGSLSDTEDMSVYAPNTFVSFNLELYSGEGSLGGTVIEVDVTTDDVTKEFLVPVEAAPKDAPAAAMYGFTDNLFSFIEGVDYENVQIDLIAKGGIKSCTLNVIESQYLEDKGITGSIDLVSPDPAVQETLESLGFNWVKSMKDKRLGSIDFSRLSDYIKYEPSNAFSGKFSVTVTDNLDRSASTPEFTIAQSPVEFSFSPADYNAFARRIRGLAATTVNGNPAKIEVQYSTDGRSWTSVEPMSADAAKATFPDIAGLEPETEYQVRAVYNGNLQTATAPVTLTTEAEQQVGNAGFEEWSEWDVKSYILSSSKQKTYAPYSDEASRWWNSNNSETTHTATTPSNLTFKCFPMVSYTNGRKGKAAQIMAIAVNNGNTSGTSLSNAVPGKLFIDSQDGSKHAFLSRPSKLSFYYKYTLRIDDDHSTDTFRAYIKLMSGTLTIGEGTFEYTASSSVTEWVKADADITYYDIYSKADAIYIEFRQSTSDTPTYSMNVEIIYPAGTARVHGGSILTIDDIELIYE</sequence>
<evidence type="ECO:0000313" key="2">
    <source>
        <dbReference type="Proteomes" id="UP000725002"/>
    </source>
</evidence>
<name>A0A940DSK8_9BACT</name>
<dbReference type="Pfam" id="PF14900">
    <property type="entry name" value="DUF4493"/>
    <property type="match status" value="1"/>
</dbReference>
<organism evidence="1 2">
    <name type="scientific">Candidatus Cryptobacteroides avicola</name>
    <dbReference type="NCBI Taxonomy" id="2840757"/>
    <lineage>
        <taxon>Bacteria</taxon>
        <taxon>Pseudomonadati</taxon>
        <taxon>Bacteroidota</taxon>
        <taxon>Bacteroidia</taxon>
        <taxon>Bacteroidales</taxon>
        <taxon>Candidatus Cryptobacteroides</taxon>
    </lineage>
</organism>
<dbReference type="Gene3D" id="2.60.120.890">
    <property type="entry name" value="BT2081, beta-jelly-roll domain"/>
    <property type="match status" value="1"/>
</dbReference>
<accession>A0A940DSK8</accession>
<dbReference type="Proteomes" id="UP000725002">
    <property type="component" value="Unassembled WGS sequence"/>
</dbReference>
<dbReference type="InterPro" id="IPR038653">
    <property type="entry name" value="Put_CMD_sf"/>
</dbReference>
<gene>
    <name evidence="1" type="ORF">IAB75_08440</name>
</gene>
<comment type="caution">
    <text evidence="1">The sequence shown here is derived from an EMBL/GenBank/DDBJ whole genome shotgun (WGS) entry which is preliminary data.</text>
</comment>
<reference evidence="1" key="2">
    <citation type="journal article" date="2021" name="PeerJ">
        <title>Extensive microbial diversity within the chicken gut microbiome revealed by metagenomics and culture.</title>
        <authorList>
            <person name="Gilroy R."/>
            <person name="Ravi A."/>
            <person name="Getino M."/>
            <person name="Pursley I."/>
            <person name="Horton D.L."/>
            <person name="Alikhan N.F."/>
            <person name="Baker D."/>
            <person name="Gharbi K."/>
            <person name="Hall N."/>
            <person name="Watson M."/>
            <person name="Adriaenssens E.M."/>
            <person name="Foster-Nyarko E."/>
            <person name="Jarju S."/>
            <person name="Secka A."/>
            <person name="Antonio M."/>
            <person name="Oren A."/>
            <person name="Chaudhuri R.R."/>
            <person name="La Ragione R."/>
            <person name="Hildebrand F."/>
            <person name="Pallen M.J."/>
        </authorList>
    </citation>
    <scope>NUCLEOTIDE SEQUENCE</scope>
    <source>
        <strain evidence="1">G3-8215</strain>
    </source>
</reference>
<protein>
    <submittedName>
        <fullName evidence="1">DUF4493 domain-containing protein</fullName>
    </submittedName>
</protein>
<dbReference type="EMBL" id="JADILV010000058">
    <property type="protein sequence ID" value="MBO8484123.1"/>
    <property type="molecule type" value="Genomic_DNA"/>
</dbReference>